<feature type="compositionally biased region" description="Pro residues" evidence="2">
    <location>
        <begin position="202"/>
        <end position="212"/>
    </location>
</feature>
<sequence length="237" mass="25635">MKKLEKTKKRLYMPMNLQHFGGEPPGAGDPPPNPPADPPPNEPPAPPETFTAEQVEAARNAAVKDAKVSMYKTLGVASFKDLQERVGAQDKLFEELGVKSVDEIKDLLQTAEGKAQTDATLKTENQQLNSRVKDLEIENAFIKSATEHKPHDYDLLFAAIKLHLTTDPDTGAVDNMAEVIQKVKEEKPFLFSTEGGDNGNTPPTPPPPPGQGNPPGSLKGVDLGKSIAQQRNQQGGK</sequence>
<dbReference type="GeneID" id="42304904"/>
<feature type="compositionally biased region" description="Pro residues" evidence="2">
    <location>
        <begin position="27"/>
        <end position="47"/>
    </location>
</feature>
<feature type="region of interest" description="Disordered" evidence="2">
    <location>
        <begin position="1"/>
        <end position="48"/>
    </location>
</feature>
<feature type="compositionally biased region" description="Polar residues" evidence="2">
    <location>
        <begin position="227"/>
        <end position="237"/>
    </location>
</feature>
<dbReference type="RefSeq" id="WP_043068816.1">
    <property type="nucleotide sequence ID" value="NZ_BJOA01000200.1"/>
</dbReference>
<dbReference type="Proteomes" id="UP000037269">
    <property type="component" value="Unassembled WGS sequence"/>
</dbReference>
<organism evidence="3 5">
    <name type="scientific">Aneurinibacillus migulanus</name>
    <name type="common">Bacillus migulanus</name>
    <dbReference type="NCBI Taxonomy" id="47500"/>
    <lineage>
        <taxon>Bacteria</taxon>
        <taxon>Bacillati</taxon>
        <taxon>Bacillota</taxon>
        <taxon>Bacilli</taxon>
        <taxon>Bacillales</taxon>
        <taxon>Paenibacillaceae</taxon>
        <taxon>Aneurinibacillus group</taxon>
        <taxon>Aneurinibacillus</taxon>
    </lineage>
</organism>
<reference evidence="3 5" key="1">
    <citation type="submission" date="2015-07" db="EMBL/GenBank/DDBJ databases">
        <title>Fjat-14205 dsm 2895.</title>
        <authorList>
            <person name="Liu B."/>
            <person name="Wang J."/>
            <person name="Zhu Y."/>
            <person name="Liu G."/>
            <person name="Chen Q."/>
            <person name="Chen Z."/>
            <person name="Lan J."/>
            <person name="Che J."/>
            <person name="Ge C."/>
            <person name="Shi H."/>
            <person name="Pan Z."/>
            <person name="Liu X."/>
        </authorList>
    </citation>
    <scope>NUCLEOTIDE SEQUENCE [LARGE SCALE GENOMIC DNA]</scope>
    <source>
        <strain evidence="3 5">DSM 2895</strain>
    </source>
</reference>
<dbReference type="STRING" id="47500.AF333_06790"/>
<feature type="compositionally biased region" description="Basic residues" evidence="2">
    <location>
        <begin position="1"/>
        <end position="11"/>
    </location>
</feature>
<evidence type="ECO:0000313" key="6">
    <source>
        <dbReference type="Proteomes" id="UP000182836"/>
    </source>
</evidence>
<evidence type="ECO:0008006" key="7">
    <source>
        <dbReference type="Google" id="ProtNLM"/>
    </source>
</evidence>
<reference evidence="4 6" key="2">
    <citation type="submission" date="2016-10" db="EMBL/GenBank/DDBJ databases">
        <authorList>
            <person name="de Groot N.N."/>
        </authorList>
    </citation>
    <scope>NUCLEOTIDE SEQUENCE [LARGE SCALE GENOMIC DNA]</scope>
    <source>
        <strain evidence="4 6">DSM 2895</strain>
    </source>
</reference>
<dbReference type="EMBL" id="FNED01000049">
    <property type="protein sequence ID" value="SDK32799.1"/>
    <property type="molecule type" value="Genomic_DNA"/>
</dbReference>
<feature type="coiled-coil region" evidence="1">
    <location>
        <begin position="118"/>
        <end position="145"/>
    </location>
</feature>
<keyword evidence="1" id="KW-0175">Coiled coil</keyword>
<dbReference type="PATRIC" id="fig|47500.8.peg.4445"/>
<evidence type="ECO:0000256" key="2">
    <source>
        <dbReference type="SAM" id="MobiDB-lite"/>
    </source>
</evidence>
<proteinExistence type="predicted"/>
<dbReference type="InterPro" id="IPR009636">
    <property type="entry name" value="SCAF"/>
</dbReference>
<evidence type="ECO:0000313" key="4">
    <source>
        <dbReference type="EMBL" id="SDK32799.1"/>
    </source>
</evidence>
<dbReference type="Proteomes" id="UP000182836">
    <property type="component" value="Unassembled WGS sequence"/>
</dbReference>
<evidence type="ECO:0000256" key="1">
    <source>
        <dbReference type="SAM" id="Coils"/>
    </source>
</evidence>
<feature type="region of interest" description="Disordered" evidence="2">
    <location>
        <begin position="187"/>
        <end position="237"/>
    </location>
</feature>
<name>A0A0D1XSG3_ANEMI</name>
<keyword evidence="5" id="KW-1185">Reference proteome</keyword>
<accession>A0A0D1XSG3</accession>
<dbReference type="AlphaFoldDB" id="A0A0D1XSG3"/>
<gene>
    <name evidence="3" type="ORF">AF333_06790</name>
    <name evidence="4" type="ORF">SAMN04487909_14917</name>
</gene>
<dbReference type="Pfam" id="PF06810">
    <property type="entry name" value="Phage_scaffold"/>
    <property type="match status" value="1"/>
</dbReference>
<evidence type="ECO:0000313" key="3">
    <source>
        <dbReference type="EMBL" id="KON95228.1"/>
    </source>
</evidence>
<evidence type="ECO:0000313" key="5">
    <source>
        <dbReference type="Proteomes" id="UP000037269"/>
    </source>
</evidence>
<protein>
    <recommendedName>
        <fullName evidence="7">Scaffolding protein</fullName>
    </recommendedName>
</protein>
<dbReference type="OrthoDB" id="1846546at2"/>
<dbReference type="EMBL" id="LGUG01000004">
    <property type="protein sequence ID" value="KON95228.1"/>
    <property type="molecule type" value="Genomic_DNA"/>
</dbReference>